<evidence type="ECO:0000313" key="3">
    <source>
        <dbReference type="Proteomes" id="UP001419268"/>
    </source>
</evidence>
<evidence type="ECO:0000313" key="2">
    <source>
        <dbReference type="EMBL" id="KAK9100829.1"/>
    </source>
</evidence>
<dbReference type="AlphaFoldDB" id="A0AAP0HY86"/>
<feature type="compositionally biased region" description="Basic and acidic residues" evidence="1">
    <location>
        <begin position="46"/>
        <end position="63"/>
    </location>
</feature>
<reference evidence="2 3" key="1">
    <citation type="submission" date="2024-01" db="EMBL/GenBank/DDBJ databases">
        <title>Genome assemblies of Stephania.</title>
        <authorList>
            <person name="Yang L."/>
        </authorList>
    </citation>
    <scope>NUCLEOTIDE SEQUENCE [LARGE SCALE GENOMIC DNA]</scope>
    <source>
        <strain evidence="2">JXDWG</strain>
        <tissue evidence="2">Leaf</tissue>
    </source>
</reference>
<comment type="caution">
    <text evidence="2">The sequence shown here is derived from an EMBL/GenBank/DDBJ whole genome shotgun (WGS) entry which is preliminary data.</text>
</comment>
<feature type="region of interest" description="Disordered" evidence="1">
    <location>
        <begin position="1"/>
        <end position="78"/>
    </location>
</feature>
<gene>
    <name evidence="2" type="ORF">Scep_024259</name>
</gene>
<dbReference type="Proteomes" id="UP001419268">
    <property type="component" value="Unassembled WGS sequence"/>
</dbReference>
<dbReference type="EMBL" id="JBBNAG010000010">
    <property type="protein sequence ID" value="KAK9100829.1"/>
    <property type="molecule type" value="Genomic_DNA"/>
</dbReference>
<protein>
    <submittedName>
        <fullName evidence="2">Uncharacterized protein</fullName>
    </submittedName>
</protein>
<evidence type="ECO:0000256" key="1">
    <source>
        <dbReference type="SAM" id="MobiDB-lite"/>
    </source>
</evidence>
<proteinExistence type="predicted"/>
<sequence>MMTAGEENGRGSTTRTRGDSRGRQDGASTGSRWRDGQQTRGRIRHQASEGRRLRGACDADDRAAASATAADDQQPSRRVRLVRTVALHQRRPAAAVGSGDRQRPDSGSAAAAALARRLHDSGSDGGAVNGAEQLCDGALSDRSILDEGCDSTRFDDVRLRMDFKVHGEVMLSNLVVI</sequence>
<accession>A0AAP0HY86</accession>
<keyword evidence="3" id="KW-1185">Reference proteome</keyword>
<organism evidence="2 3">
    <name type="scientific">Stephania cephalantha</name>
    <dbReference type="NCBI Taxonomy" id="152367"/>
    <lineage>
        <taxon>Eukaryota</taxon>
        <taxon>Viridiplantae</taxon>
        <taxon>Streptophyta</taxon>
        <taxon>Embryophyta</taxon>
        <taxon>Tracheophyta</taxon>
        <taxon>Spermatophyta</taxon>
        <taxon>Magnoliopsida</taxon>
        <taxon>Ranunculales</taxon>
        <taxon>Menispermaceae</taxon>
        <taxon>Menispermoideae</taxon>
        <taxon>Cissampelideae</taxon>
        <taxon>Stephania</taxon>
    </lineage>
</organism>
<name>A0AAP0HY86_9MAGN</name>